<protein>
    <submittedName>
        <fullName evidence="2">Uncharacterized protein</fullName>
    </submittedName>
</protein>
<dbReference type="EMBL" id="SRLO01001638">
    <property type="protein sequence ID" value="TNN36278.1"/>
    <property type="molecule type" value="Genomic_DNA"/>
</dbReference>
<keyword evidence="3" id="KW-1185">Reference proteome</keyword>
<comment type="caution">
    <text evidence="2">The sequence shown here is derived from an EMBL/GenBank/DDBJ whole genome shotgun (WGS) entry which is preliminary data.</text>
</comment>
<gene>
    <name evidence="2" type="ORF">EYF80_053567</name>
</gene>
<sequence length="238" mass="26999">MLSFRILTPPEPSASEGEKERRREGEKERRREGEKERRREGEKEQAKTLQGCLTTLGYPCQEDDISRLMNKLDLMLQTQPSHSRDTEAFSFRDTEACSYRDTEAFSFRDTEACSYRDTEACSSRDTEVSRSVTRELDPAPLGTQNVLEPSPMSKNIRRHSRILQKQSMSPPKPPSLQVAVDFEAVVSRVSHDHVSIRGQSQTLGSVQRVRRGVDVGEEGAAAVEHLEGFQPRENMSSR</sequence>
<evidence type="ECO:0000313" key="2">
    <source>
        <dbReference type="EMBL" id="TNN36278.1"/>
    </source>
</evidence>
<dbReference type="Proteomes" id="UP000314294">
    <property type="component" value="Unassembled WGS sequence"/>
</dbReference>
<organism evidence="2 3">
    <name type="scientific">Liparis tanakae</name>
    <name type="common">Tanaka's snailfish</name>
    <dbReference type="NCBI Taxonomy" id="230148"/>
    <lineage>
        <taxon>Eukaryota</taxon>
        <taxon>Metazoa</taxon>
        <taxon>Chordata</taxon>
        <taxon>Craniata</taxon>
        <taxon>Vertebrata</taxon>
        <taxon>Euteleostomi</taxon>
        <taxon>Actinopterygii</taxon>
        <taxon>Neopterygii</taxon>
        <taxon>Teleostei</taxon>
        <taxon>Neoteleostei</taxon>
        <taxon>Acanthomorphata</taxon>
        <taxon>Eupercaria</taxon>
        <taxon>Perciformes</taxon>
        <taxon>Cottioidei</taxon>
        <taxon>Cottales</taxon>
        <taxon>Liparidae</taxon>
        <taxon>Liparis</taxon>
    </lineage>
</organism>
<dbReference type="OrthoDB" id="10641674at2759"/>
<proteinExistence type="predicted"/>
<reference evidence="2 3" key="1">
    <citation type="submission" date="2019-03" db="EMBL/GenBank/DDBJ databases">
        <title>First draft genome of Liparis tanakae, snailfish: a comprehensive survey of snailfish specific genes.</title>
        <authorList>
            <person name="Kim W."/>
            <person name="Song I."/>
            <person name="Jeong J.-H."/>
            <person name="Kim D."/>
            <person name="Kim S."/>
            <person name="Ryu S."/>
            <person name="Song J.Y."/>
            <person name="Lee S.K."/>
        </authorList>
    </citation>
    <scope>NUCLEOTIDE SEQUENCE [LARGE SCALE GENOMIC DNA]</scope>
    <source>
        <tissue evidence="2">Muscle</tissue>
    </source>
</reference>
<dbReference type="AlphaFoldDB" id="A0A4Z2F5B8"/>
<evidence type="ECO:0000256" key="1">
    <source>
        <dbReference type="SAM" id="MobiDB-lite"/>
    </source>
</evidence>
<name>A0A4Z2F5B8_9TELE</name>
<feature type="compositionally biased region" description="Basic and acidic residues" evidence="1">
    <location>
        <begin position="16"/>
        <end position="46"/>
    </location>
</feature>
<feature type="region of interest" description="Disordered" evidence="1">
    <location>
        <begin position="1"/>
        <end position="48"/>
    </location>
</feature>
<evidence type="ECO:0000313" key="3">
    <source>
        <dbReference type="Proteomes" id="UP000314294"/>
    </source>
</evidence>
<accession>A0A4Z2F5B8</accession>